<dbReference type="InterPro" id="IPR013783">
    <property type="entry name" value="Ig-like_fold"/>
</dbReference>
<dbReference type="Pfam" id="PF00404">
    <property type="entry name" value="Dockerin_1"/>
    <property type="match status" value="1"/>
</dbReference>
<evidence type="ECO:0000259" key="1">
    <source>
        <dbReference type="PROSITE" id="PS51766"/>
    </source>
</evidence>
<dbReference type="InterPro" id="IPR018247">
    <property type="entry name" value="EF_Hand_1_Ca_BS"/>
</dbReference>
<comment type="caution">
    <text evidence="2">The sequence shown here is derived from an EMBL/GenBank/DDBJ whole genome shotgun (WGS) entry which is preliminary data.</text>
</comment>
<dbReference type="InterPro" id="IPR002105">
    <property type="entry name" value="Dockerin_1_rpt"/>
</dbReference>
<dbReference type="PROSITE" id="PS00018">
    <property type="entry name" value="EF_HAND_1"/>
    <property type="match status" value="2"/>
</dbReference>
<dbReference type="Gene3D" id="2.60.40.10">
    <property type="entry name" value="Immunoglobulins"/>
    <property type="match status" value="1"/>
</dbReference>
<dbReference type="SUPFAM" id="SSF63446">
    <property type="entry name" value="Type I dockerin domain"/>
    <property type="match status" value="1"/>
</dbReference>
<name>A0A1F6PC60_9BACT</name>
<dbReference type="STRING" id="1798709.A2538_02565"/>
<reference evidence="2 3" key="1">
    <citation type="journal article" date="2016" name="Nat. Commun.">
        <title>Thousands of microbial genomes shed light on interconnected biogeochemical processes in an aquifer system.</title>
        <authorList>
            <person name="Anantharaman K."/>
            <person name="Brown C.T."/>
            <person name="Hug L.A."/>
            <person name="Sharon I."/>
            <person name="Castelle C.J."/>
            <person name="Probst A.J."/>
            <person name="Thomas B.C."/>
            <person name="Singh A."/>
            <person name="Wilkins M.J."/>
            <person name="Karaoz U."/>
            <person name="Brodie E.L."/>
            <person name="Williams K.H."/>
            <person name="Hubbard S.S."/>
            <person name="Banfield J.F."/>
        </authorList>
    </citation>
    <scope>NUCLEOTIDE SEQUENCE [LARGE SCALE GENOMIC DNA]</scope>
</reference>
<dbReference type="PROSITE" id="PS51766">
    <property type="entry name" value="DOCKERIN"/>
    <property type="match status" value="1"/>
</dbReference>
<evidence type="ECO:0000313" key="3">
    <source>
        <dbReference type="Proteomes" id="UP000178254"/>
    </source>
</evidence>
<dbReference type="EMBL" id="MFRE01000022">
    <property type="protein sequence ID" value="OGH93739.1"/>
    <property type="molecule type" value="Genomic_DNA"/>
</dbReference>
<dbReference type="AlphaFoldDB" id="A0A1F6PC60"/>
<dbReference type="Proteomes" id="UP000178254">
    <property type="component" value="Unassembled WGS sequence"/>
</dbReference>
<gene>
    <name evidence="2" type="ORF">A2538_02565</name>
</gene>
<sequence length="356" mass="37470">MKRFLVQFILFVSPLLVISLGAFFSYPHLVSAVSTATVVATIKIEVCGDGVKDDSEECDGSDLNGQTCTNFSGFTGGTLSCSAGCLFAITACTSGGTSPGGGGGGGGGGGIPPTEPVITSAVFVGRAYPGSLVTLLKDGQIAIRTVAGPDANFQMTLAGLSAGNYIFSLYTTDNIGRQSSALTFPVFVTSGATTRVSGIFLAPTIAADKSEVKRGDTLSIFGQSLPQSEITVQVNSTQEFFAKARADKDGVYLYNLDTAFLEIGDHSARSKSTVANEISAYSDRIAFKVGTKSVNEAVDTTYKKADLNRDGSINLVDFSVAAYWYKRKSPPAKYDLNNDGKIDLVDFSIMAYYWTG</sequence>
<dbReference type="InterPro" id="IPR016134">
    <property type="entry name" value="Dockerin_dom"/>
</dbReference>
<evidence type="ECO:0000313" key="2">
    <source>
        <dbReference type="EMBL" id="OGH93739.1"/>
    </source>
</evidence>
<dbReference type="GO" id="GO:0004553">
    <property type="term" value="F:hydrolase activity, hydrolyzing O-glycosyl compounds"/>
    <property type="evidence" value="ECO:0007669"/>
    <property type="project" value="InterPro"/>
</dbReference>
<dbReference type="Gene3D" id="1.10.1330.10">
    <property type="entry name" value="Dockerin domain"/>
    <property type="match status" value="1"/>
</dbReference>
<organism evidence="2 3">
    <name type="scientific">Candidatus Magasanikbacteria bacterium RIFOXYD2_FULL_41_14</name>
    <dbReference type="NCBI Taxonomy" id="1798709"/>
    <lineage>
        <taxon>Bacteria</taxon>
        <taxon>Candidatus Magasanikiibacteriota</taxon>
    </lineage>
</organism>
<feature type="domain" description="Dockerin" evidence="1">
    <location>
        <begin position="300"/>
        <end position="356"/>
    </location>
</feature>
<protein>
    <recommendedName>
        <fullName evidence="1">Dockerin domain-containing protein</fullName>
    </recommendedName>
</protein>
<dbReference type="GO" id="GO:0000272">
    <property type="term" value="P:polysaccharide catabolic process"/>
    <property type="evidence" value="ECO:0007669"/>
    <property type="project" value="InterPro"/>
</dbReference>
<proteinExistence type="predicted"/>
<dbReference type="InterPro" id="IPR036439">
    <property type="entry name" value="Dockerin_dom_sf"/>
</dbReference>
<accession>A0A1F6PC60</accession>